<comment type="caution">
    <text evidence="1">The sequence shown here is derived from an EMBL/GenBank/DDBJ whole genome shotgun (WGS) entry which is preliminary data.</text>
</comment>
<name>A0A5B7DI06_PORTR</name>
<sequence>MRTEAGEEQASKQVMSLCNSKAAAAAAAAVRGTVPHSPQCAGCCLLRARHCQLCAYGQGQGECQTVPLTLLPIILLRVPWRRLGRVDLAGGWVALHASAMLQQARGHHYG</sequence>
<gene>
    <name evidence="1" type="ORF">E2C01_014137</name>
</gene>
<organism evidence="1 2">
    <name type="scientific">Portunus trituberculatus</name>
    <name type="common">Swimming crab</name>
    <name type="synonym">Neptunus trituberculatus</name>
    <dbReference type="NCBI Taxonomy" id="210409"/>
    <lineage>
        <taxon>Eukaryota</taxon>
        <taxon>Metazoa</taxon>
        <taxon>Ecdysozoa</taxon>
        <taxon>Arthropoda</taxon>
        <taxon>Crustacea</taxon>
        <taxon>Multicrustacea</taxon>
        <taxon>Malacostraca</taxon>
        <taxon>Eumalacostraca</taxon>
        <taxon>Eucarida</taxon>
        <taxon>Decapoda</taxon>
        <taxon>Pleocyemata</taxon>
        <taxon>Brachyura</taxon>
        <taxon>Eubrachyura</taxon>
        <taxon>Portunoidea</taxon>
        <taxon>Portunidae</taxon>
        <taxon>Portuninae</taxon>
        <taxon>Portunus</taxon>
    </lineage>
</organism>
<accession>A0A5B7DI06</accession>
<dbReference type="AlphaFoldDB" id="A0A5B7DI06"/>
<evidence type="ECO:0000313" key="2">
    <source>
        <dbReference type="Proteomes" id="UP000324222"/>
    </source>
</evidence>
<proteinExistence type="predicted"/>
<protein>
    <submittedName>
        <fullName evidence="1">Uncharacterized protein</fullName>
    </submittedName>
</protein>
<dbReference type="Proteomes" id="UP000324222">
    <property type="component" value="Unassembled WGS sequence"/>
</dbReference>
<dbReference type="EMBL" id="VSRR010000947">
    <property type="protein sequence ID" value="MPC21161.1"/>
    <property type="molecule type" value="Genomic_DNA"/>
</dbReference>
<keyword evidence="2" id="KW-1185">Reference proteome</keyword>
<reference evidence="1 2" key="1">
    <citation type="submission" date="2019-05" db="EMBL/GenBank/DDBJ databases">
        <title>Another draft genome of Portunus trituberculatus and its Hox gene families provides insights of decapod evolution.</title>
        <authorList>
            <person name="Jeong J.-H."/>
            <person name="Song I."/>
            <person name="Kim S."/>
            <person name="Choi T."/>
            <person name="Kim D."/>
            <person name="Ryu S."/>
            <person name="Kim W."/>
        </authorList>
    </citation>
    <scope>NUCLEOTIDE SEQUENCE [LARGE SCALE GENOMIC DNA]</scope>
    <source>
        <tissue evidence="1">Muscle</tissue>
    </source>
</reference>
<evidence type="ECO:0000313" key="1">
    <source>
        <dbReference type="EMBL" id="MPC21161.1"/>
    </source>
</evidence>